<name>A0A9R1WFI1_LACSA</name>
<dbReference type="AlphaFoldDB" id="A0A9R1WFI1"/>
<keyword evidence="1" id="KW-0472">Membrane</keyword>
<comment type="caution">
    <text evidence="2">The sequence shown here is derived from an EMBL/GenBank/DDBJ whole genome shotgun (WGS) entry which is preliminary data.</text>
</comment>
<proteinExistence type="predicted"/>
<dbReference type="Proteomes" id="UP000235145">
    <property type="component" value="Unassembled WGS sequence"/>
</dbReference>
<feature type="transmembrane region" description="Helical" evidence="1">
    <location>
        <begin position="24"/>
        <end position="46"/>
    </location>
</feature>
<sequence length="154" mass="18421">MLVNTLSLEILMLFGRFMKGVEQIFFLGRRMILTTLLLIWVLWMCIWGRRFTWVEKQCLKWSSLIAFLFLVVHVVLKNDVIDYGPTLFKLFHSWFILDGFEDTVKDVWVNYSHEENINSFILFKNKLKSVKERLKIWHKQVVTSIFSGTRRVDA</sequence>
<reference evidence="2 3" key="1">
    <citation type="journal article" date="2017" name="Nat. Commun.">
        <title>Genome assembly with in vitro proximity ligation data and whole-genome triplication in lettuce.</title>
        <authorList>
            <person name="Reyes-Chin-Wo S."/>
            <person name="Wang Z."/>
            <person name="Yang X."/>
            <person name="Kozik A."/>
            <person name="Arikit S."/>
            <person name="Song C."/>
            <person name="Xia L."/>
            <person name="Froenicke L."/>
            <person name="Lavelle D.O."/>
            <person name="Truco M.J."/>
            <person name="Xia R."/>
            <person name="Zhu S."/>
            <person name="Xu C."/>
            <person name="Xu H."/>
            <person name="Xu X."/>
            <person name="Cox K."/>
            <person name="Korf I."/>
            <person name="Meyers B.C."/>
            <person name="Michelmore R.W."/>
        </authorList>
    </citation>
    <scope>NUCLEOTIDE SEQUENCE [LARGE SCALE GENOMIC DNA]</scope>
    <source>
        <strain evidence="3">cv. Salinas</strain>
        <tissue evidence="2">Seedlings</tissue>
    </source>
</reference>
<keyword evidence="1" id="KW-1133">Transmembrane helix</keyword>
<keyword evidence="1" id="KW-0812">Transmembrane</keyword>
<protein>
    <submittedName>
        <fullName evidence="2">Uncharacterized protein</fullName>
    </submittedName>
</protein>
<accession>A0A9R1WFI1</accession>
<organism evidence="2 3">
    <name type="scientific">Lactuca sativa</name>
    <name type="common">Garden lettuce</name>
    <dbReference type="NCBI Taxonomy" id="4236"/>
    <lineage>
        <taxon>Eukaryota</taxon>
        <taxon>Viridiplantae</taxon>
        <taxon>Streptophyta</taxon>
        <taxon>Embryophyta</taxon>
        <taxon>Tracheophyta</taxon>
        <taxon>Spermatophyta</taxon>
        <taxon>Magnoliopsida</taxon>
        <taxon>eudicotyledons</taxon>
        <taxon>Gunneridae</taxon>
        <taxon>Pentapetalae</taxon>
        <taxon>asterids</taxon>
        <taxon>campanulids</taxon>
        <taxon>Asterales</taxon>
        <taxon>Asteraceae</taxon>
        <taxon>Cichorioideae</taxon>
        <taxon>Cichorieae</taxon>
        <taxon>Lactucinae</taxon>
        <taxon>Lactuca</taxon>
    </lineage>
</organism>
<dbReference type="EMBL" id="NBSK02000001">
    <property type="protein sequence ID" value="KAJ0224285.1"/>
    <property type="molecule type" value="Genomic_DNA"/>
</dbReference>
<gene>
    <name evidence="2" type="ORF">LSAT_V11C100030160</name>
</gene>
<keyword evidence="3" id="KW-1185">Reference proteome</keyword>
<evidence type="ECO:0000313" key="3">
    <source>
        <dbReference type="Proteomes" id="UP000235145"/>
    </source>
</evidence>
<feature type="transmembrane region" description="Helical" evidence="1">
    <location>
        <begin position="58"/>
        <end position="76"/>
    </location>
</feature>
<evidence type="ECO:0000256" key="1">
    <source>
        <dbReference type="SAM" id="Phobius"/>
    </source>
</evidence>
<evidence type="ECO:0000313" key="2">
    <source>
        <dbReference type="EMBL" id="KAJ0224285.1"/>
    </source>
</evidence>